<proteinExistence type="inferred from homology"/>
<dbReference type="InterPro" id="IPR036388">
    <property type="entry name" value="WH-like_DNA-bd_sf"/>
</dbReference>
<dbReference type="Pfam" id="PF04542">
    <property type="entry name" value="Sigma70_r2"/>
    <property type="match status" value="1"/>
</dbReference>
<evidence type="ECO:0000256" key="4">
    <source>
        <dbReference type="ARBA" id="ARBA00023163"/>
    </source>
</evidence>
<evidence type="ECO:0000256" key="3">
    <source>
        <dbReference type="ARBA" id="ARBA00023082"/>
    </source>
</evidence>
<dbReference type="InterPro" id="IPR039425">
    <property type="entry name" value="RNA_pol_sigma-70-like"/>
</dbReference>
<dbReference type="EMBL" id="CP013070">
    <property type="protein sequence ID" value="APL96182.1"/>
    <property type="molecule type" value="Genomic_DNA"/>
</dbReference>
<dbReference type="InterPro" id="IPR013325">
    <property type="entry name" value="RNA_pol_sigma_r2"/>
</dbReference>
<dbReference type="Proteomes" id="UP000004550">
    <property type="component" value="Chromosome"/>
</dbReference>
<evidence type="ECO:0000313" key="8">
    <source>
        <dbReference type="Proteomes" id="UP000004550"/>
    </source>
</evidence>
<dbReference type="NCBIfam" id="TIGR02937">
    <property type="entry name" value="sigma70-ECF"/>
    <property type="match status" value="1"/>
</dbReference>
<reference evidence="7 8" key="1">
    <citation type="journal article" date="2012" name="J. Bacteriol.">
        <title>Genome sequence of Sphingobium indicum B90A, a hexachlorocyclohexane-degrading bacterium.</title>
        <authorList>
            <person name="Anand S."/>
            <person name="Sangwan N."/>
            <person name="Lata P."/>
            <person name="Kaur J."/>
            <person name="Dua A."/>
            <person name="Singh A.K."/>
            <person name="Verma M."/>
            <person name="Kaur J."/>
            <person name="Khurana J.P."/>
            <person name="Khurana P."/>
            <person name="Mathur S."/>
            <person name="Lal R."/>
        </authorList>
    </citation>
    <scope>NUCLEOTIDE SEQUENCE [LARGE SCALE GENOMIC DNA]</scope>
    <source>
        <strain evidence="8">DSM 16412 / CCM 7286 / MTCC 6364 / B90A</strain>
    </source>
</reference>
<feature type="domain" description="RNA polymerase sigma factor 70 region 4 type 2" evidence="6">
    <location>
        <begin position="107"/>
        <end position="159"/>
    </location>
</feature>
<dbReference type="PANTHER" id="PTHR43133:SF51">
    <property type="entry name" value="RNA POLYMERASE SIGMA FACTOR"/>
    <property type="match status" value="1"/>
</dbReference>
<dbReference type="SUPFAM" id="SSF88946">
    <property type="entry name" value="Sigma2 domain of RNA polymerase sigma factors"/>
    <property type="match status" value="1"/>
</dbReference>
<sequence>MRHNDQRLLRTAWRILRNREDAEDAVQSAYLNAFAGISGFAGRSTLSTWLTRIVTNAAHAHSRGVRRQRAWLEENPTSKQEDYSEHLMRGSMPGSPECALARRQIKQMIDDAIDQLPTQFRTVFVLRQIEELDVGEVAETLGINAATVKTRHLRAKRRLQRTLAPKLGNMLADIFPFASEARERSATRAAIHGNWFEAWARSA</sequence>
<evidence type="ECO:0000313" key="7">
    <source>
        <dbReference type="EMBL" id="APL96182.1"/>
    </source>
</evidence>
<dbReference type="PANTHER" id="PTHR43133">
    <property type="entry name" value="RNA POLYMERASE ECF-TYPE SIGMA FACTO"/>
    <property type="match status" value="1"/>
</dbReference>
<dbReference type="CDD" id="cd06171">
    <property type="entry name" value="Sigma70_r4"/>
    <property type="match status" value="1"/>
</dbReference>
<dbReference type="GO" id="GO:0003677">
    <property type="term" value="F:DNA binding"/>
    <property type="evidence" value="ECO:0007669"/>
    <property type="project" value="InterPro"/>
</dbReference>
<dbReference type="InterPro" id="IPR014284">
    <property type="entry name" value="RNA_pol_sigma-70_dom"/>
</dbReference>
<dbReference type="GO" id="GO:0006352">
    <property type="term" value="P:DNA-templated transcription initiation"/>
    <property type="evidence" value="ECO:0007669"/>
    <property type="project" value="InterPro"/>
</dbReference>
<evidence type="ECO:0000256" key="2">
    <source>
        <dbReference type="ARBA" id="ARBA00023015"/>
    </source>
</evidence>
<accession>A0A1L5BTR4</accession>
<dbReference type="GO" id="GO:0016987">
    <property type="term" value="F:sigma factor activity"/>
    <property type="evidence" value="ECO:0007669"/>
    <property type="project" value="UniProtKB-KW"/>
</dbReference>
<evidence type="ECO:0000256" key="1">
    <source>
        <dbReference type="ARBA" id="ARBA00010641"/>
    </source>
</evidence>
<comment type="similarity">
    <text evidence="1">Belongs to the sigma-70 factor family. ECF subfamily.</text>
</comment>
<keyword evidence="3" id="KW-0731">Sigma factor</keyword>
<name>A0A1L5BTR4_SPHIB</name>
<organism evidence="7 8">
    <name type="scientific">Sphingobium indicum (strain DSM 16412 / CCM 7286 / MTCC 6364 / B90A)</name>
    <dbReference type="NCBI Taxonomy" id="861109"/>
    <lineage>
        <taxon>Bacteria</taxon>
        <taxon>Pseudomonadati</taxon>
        <taxon>Pseudomonadota</taxon>
        <taxon>Alphaproteobacteria</taxon>
        <taxon>Sphingomonadales</taxon>
        <taxon>Sphingomonadaceae</taxon>
        <taxon>Sphingobium</taxon>
    </lineage>
</organism>
<dbReference type="AlphaFoldDB" id="A0A1L5BTR4"/>
<dbReference type="Pfam" id="PF08281">
    <property type="entry name" value="Sigma70_r4_2"/>
    <property type="match status" value="1"/>
</dbReference>
<dbReference type="InterPro" id="IPR013324">
    <property type="entry name" value="RNA_pol_sigma_r3/r4-like"/>
</dbReference>
<dbReference type="InterPro" id="IPR007627">
    <property type="entry name" value="RNA_pol_sigma70_r2"/>
</dbReference>
<dbReference type="SUPFAM" id="SSF88659">
    <property type="entry name" value="Sigma3 and sigma4 domains of RNA polymerase sigma factors"/>
    <property type="match status" value="1"/>
</dbReference>
<evidence type="ECO:0000259" key="5">
    <source>
        <dbReference type="Pfam" id="PF04542"/>
    </source>
</evidence>
<protein>
    <submittedName>
        <fullName evidence="7">RNA polymerase subunit sigma-24</fullName>
    </submittedName>
</protein>
<dbReference type="InterPro" id="IPR013249">
    <property type="entry name" value="RNA_pol_sigma70_r4_t2"/>
</dbReference>
<feature type="domain" description="RNA polymerase sigma-70 region 2" evidence="5">
    <location>
        <begin position="2"/>
        <end position="67"/>
    </location>
</feature>
<gene>
    <name evidence="7" type="ORF">SIDU_01680</name>
</gene>
<keyword evidence="2" id="KW-0805">Transcription regulation</keyword>
<dbReference type="Gene3D" id="1.10.1740.10">
    <property type="match status" value="1"/>
</dbReference>
<keyword evidence="4" id="KW-0804">Transcription</keyword>
<dbReference type="KEGG" id="sinb:SIDU_01680"/>
<evidence type="ECO:0000259" key="6">
    <source>
        <dbReference type="Pfam" id="PF08281"/>
    </source>
</evidence>
<dbReference type="Gene3D" id="1.10.10.10">
    <property type="entry name" value="Winged helix-like DNA-binding domain superfamily/Winged helix DNA-binding domain"/>
    <property type="match status" value="1"/>
</dbReference>